<protein>
    <submittedName>
        <fullName evidence="1">Uncharacterized protein</fullName>
    </submittedName>
</protein>
<name>A0A060USY4_9PROT</name>
<proteinExistence type="predicted"/>
<dbReference type="EMBL" id="CCCS020000052">
    <property type="protein sequence ID" value="CDQ11485.1"/>
    <property type="molecule type" value="Genomic_DNA"/>
</dbReference>
<accession>A0A060USY4</accession>
<gene>
    <name evidence="1" type="ORF">AFERRI_560034</name>
</gene>
<sequence length="56" mass="6821">MATRTTIPCMSTRRDEITIDYRRLAFTNQKVMVEKRVEQNEIVLYIYRERPARRSN</sequence>
<dbReference type="AlphaFoldDB" id="A0A060USY4"/>
<reference evidence="1" key="2">
    <citation type="submission" date="2014-07" db="EMBL/GenBank/DDBJ databases">
        <title>Initial genome analysis of the psychrotolerant acidophile Acidithiobacillus ferrivorans CF27: insights into iron and sulfur oxidation pathways and into biofilm formation.</title>
        <authorList>
            <person name="Talla E."/>
            <person name="Hedrich S."/>
            <person name="Mangenot S."/>
            <person name="Ji B."/>
            <person name="Johnson D.B."/>
            <person name="Barbe V."/>
            <person name="Bonnefoy V."/>
        </authorList>
    </citation>
    <scope>NUCLEOTIDE SEQUENCE [LARGE SCALE GENOMIC DNA]</scope>
    <source>
        <strain evidence="1">CF27</strain>
    </source>
</reference>
<organism evidence="1">
    <name type="scientific">Acidithiobacillus ferrivorans</name>
    <dbReference type="NCBI Taxonomy" id="160808"/>
    <lineage>
        <taxon>Bacteria</taxon>
        <taxon>Pseudomonadati</taxon>
        <taxon>Pseudomonadota</taxon>
        <taxon>Acidithiobacillia</taxon>
        <taxon>Acidithiobacillales</taxon>
        <taxon>Acidithiobacillaceae</taxon>
        <taxon>Acidithiobacillus</taxon>
    </lineage>
</organism>
<evidence type="ECO:0000313" key="1">
    <source>
        <dbReference type="EMBL" id="CDQ11485.1"/>
    </source>
</evidence>
<comment type="caution">
    <text evidence="1">The sequence shown here is derived from an EMBL/GenBank/DDBJ whole genome shotgun (WGS) entry which is preliminary data.</text>
</comment>
<reference evidence="1" key="1">
    <citation type="submission" date="2014-03" db="EMBL/GenBank/DDBJ databases">
        <authorList>
            <person name="Genoscope - CEA"/>
        </authorList>
    </citation>
    <scope>NUCLEOTIDE SEQUENCE [LARGE SCALE GENOMIC DNA]</scope>
    <source>
        <strain evidence="1">CF27</strain>
    </source>
</reference>